<evidence type="ECO:0000313" key="2">
    <source>
        <dbReference type="EMBL" id="MDP4299852.1"/>
    </source>
</evidence>
<feature type="transmembrane region" description="Helical" evidence="1">
    <location>
        <begin position="180"/>
        <end position="200"/>
    </location>
</feature>
<feature type="transmembrane region" description="Helical" evidence="1">
    <location>
        <begin position="147"/>
        <end position="168"/>
    </location>
</feature>
<organism evidence="2 3">
    <name type="scientific">Leptothrix discophora</name>
    <dbReference type="NCBI Taxonomy" id="89"/>
    <lineage>
        <taxon>Bacteria</taxon>
        <taxon>Pseudomonadati</taxon>
        <taxon>Pseudomonadota</taxon>
        <taxon>Betaproteobacteria</taxon>
        <taxon>Burkholderiales</taxon>
        <taxon>Sphaerotilaceae</taxon>
        <taxon>Leptothrix</taxon>
    </lineage>
</organism>
<feature type="transmembrane region" description="Helical" evidence="1">
    <location>
        <begin position="255"/>
        <end position="275"/>
    </location>
</feature>
<gene>
    <name evidence="2" type="ORF">Q8X39_04345</name>
</gene>
<feature type="transmembrane region" description="Helical" evidence="1">
    <location>
        <begin position="102"/>
        <end position="135"/>
    </location>
</feature>
<keyword evidence="1" id="KW-1133">Transmembrane helix</keyword>
<keyword evidence="3" id="KW-1185">Reference proteome</keyword>
<feature type="transmembrane region" description="Helical" evidence="1">
    <location>
        <begin position="212"/>
        <end position="234"/>
    </location>
</feature>
<dbReference type="Proteomes" id="UP001235760">
    <property type="component" value="Unassembled WGS sequence"/>
</dbReference>
<proteinExistence type="predicted"/>
<name>A0ABT9G0M0_LEPDI</name>
<evidence type="ECO:0000313" key="3">
    <source>
        <dbReference type="Proteomes" id="UP001235760"/>
    </source>
</evidence>
<sequence length="325" mass="36143">MTKRKSSVSSMKVVALTLLFLTSIAAGWREWGADRDNYIQAYWGIVEGSDLIEKMFFAKDPLFLLIVSACAFFSQDPKFSFVFICLLSLYSKYYAFHRILSGRIAIFAILYIIFIAPGLEFAAMRAGLAIGFLMITVASEGEKFKKALFGMLAILAHTSLAPAVLITHPTAQRFLKRFPASYIAITIAIATGTPAILSAFPKWAYYEESQGTLFSLATPILVLVPFFLIFHTNIASNQSNKDVPDRKLTETCREICLLMVSLSFGITLIIPTASTRFLEIAWSIMLPIAIKNKRYAGLVTLLLVLVYLNLARLTWQSAIDPSLTS</sequence>
<dbReference type="Pfam" id="PF14897">
    <property type="entry name" value="EpsG"/>
    <property type="match status" value="1"/>
</dbReference>
<dbReference type="EMBL" id="JAUZEE010000002">
    <property type="protein sequence ID" value="MDP4299852.1"/>
    <property type="molecule type" value="Genomic_DNA"/>
</dbReference>
<accession>A0ABT9G0M0</accession>
<feature type="transmembrane region" description="Helical" evidence="1">
    <location>
        <begin position="295"/>
        <end position="315"/>
    </location>
</feature>
<dbReference type="RefSeq" id="WP_305748409.1">
    <property type="nucleotide sequence ID" value="NZ_JAUZEE010000002.1"/>
</dbReference>
<keyword evidence="1" id="KW-0812">Transmembrane</keyword>
<dbReference type="InterPro" id="IPR049458">
    <property type="entry name" value="EpsG-like"/>
</dbReference>
<keyword evidence="1" id="KW-0472">Membrane</keyword>
<feature type="transmembrane region" description="Helical" evidence="1">
    <location>
        <begin position="62"/>
        <end position="90"/>
    </location>
</feature>
<evidence type="ECO:0000256" key="1">
    <source>
        <dbReference type="SAM" id="Phobius"/>
    </source>
</evidence>
<reference evidence="2 3" key="1">
    <citation type="submission" date="2023-08" db="EMBL/GenBank/DDBJ databases">
        <authorList>
            <person name="Roldan D.M."/>
            <person name="Menes R.J."/>
        </authorList>
    </citation>
    <scope>NUCLEOTIDE SEQUENCE [LARGE SCALE GENOMIC DNA]</scope>
    <source>
        <strain evidence="2 3">CCM 2812</strain>
    </source>
</reference>
<comment type="caution">
    <text evidence="2">The sequence shown here is derived from an EMBL/GenBank/DDBJ whole genome shotgun (WGS) entry which is preliminary data.</text>
</comment>
<protein>
    <submittedName>
        <fullName evidence="2">EpsG family protein</fullName>
    </submittedName>
</protein>